<organism evidence="1 2">
    <name type="scientific">Salmonella paratyphi B (strain ATCC BAA-1250 / SPB7)</name>
    <dbReference type="NCBI Taxonomy" id="1016998"/>
    <lineage>
        <taxon>Bacteria</taxon>
        <taxon>Pseudomonadati</taxon>
        <taxon>Pseudomonadota</taxon>
        <taxon>Gammaproteobacteria</taxon>
        <taxon>Enterobacterales</taxon>
        <taxon>Enterobacteriaceae</taxon>
        <taxon>Salmonella</taxon>
    </lineage>
</organism>
<proteinExistence type="predicted"/>
<protein>
    <submittedName>
        <fullName evidence="1">Uncharacterized protein</fullName>
    </submittedName>
</protein>
<reference evidence="1 2" key="1">
    <citation type="submission" date="2007-11" db="EMBL/GenBank/DDBJ databases">
        <authorList>
            <consortium name="The Salmonella enterica serovar Paratyphi B Genome Sequencing Project"/>
            <person name="McClelland M."/>
            <person name="Sanderson E.K."/>
            <person name="Porwollik S."/>
            <person name="Spieth J."/>
            <person name="Clifton W.S."/>
            <person name="Fulton R."/>
            <person name="Cordes M."/>
            <person name="Wollam A."/>
            <person name="Shah N."/>
            <person name="Pepin K."/>
            <person name="Bhonagiri V."/>
            <person name="Nash W."/>
            <person name="Johnson M."/>
            <person name="Thiruvilangam P."/>
            <person name="Wilson R."/>
        </authorList>
    </citation>
    <scope>NUCLEOTIDE SEQUENCE [LARGE SCALE GENOMIC DNA]</scope>
    <source>
        <strain evidence="2">ATCC BAA-1250 / SPB7</strain>
    </source>
</reference>
<sequence>MDTVIGFTGFFTEHGNVEQASVGFIKEILNKAVADHTITDNSESDFAHFCLDFFFITAYLNDSATPLIDVNQIHLYIPLNGYMADLSGFL</sequence>
<name>A0A6C6Z6P1_SALPB</name>
<dbReference type="EMBL" id="CP000886">
    <property type="protein sequence ID" value="ABX69640.1"/>
    <property type="molecule type" value="Genomic_DNA"/>
</dbReference>
<dbReference type="KEGG" id="spq:SPAB_04323"/>
<evidence type="ECO:0000313" key="2">
    <source>
        <dbReference type="Proteomes" id="UP000008556"/>
    </source>
</evidence>
<dbReference type="AlphaFoldDB" id="A0A6C6Z6P1"/>
<gene>
    <name evidence="1" type="ordered locus">SPAB_04323</name>
</gene>
<accession>A0A6C6Z6P1</accession>
<dbReference type="Proteomes" id="UP000008556">
    <property type="component" value="Chromosome"/>
</dbReference>
<evidence type="ECO:0000313" key="1">
    <source>
        <dbReference type="EMBL" id="ABX69640.1"/>
    </source>
</evidence>